<feature type="transmembrane region" description="Helical" evidence="18">
    <location>
        <begin position="62"/>
        <end position="84"/>
    </location>
</feature>
<keyword evidence="15 18" id="KW-0472">Membrane</keyword>
<dbReference type="GO" id="GO:0006120">
    <property type="term" value="P:mitochondrial electron transport, NADH to ubiquinone"/>
    <property type="evidence" value="ECO:0007669"/>
    <property type="project" value="TreeGrafter"/>
</dbReference>
<evidence type="ECO:0000313" key="20">
    <source>
        <dbReference type="EMBL" id="AEH99639.1"/>
    </source>
</evidence>
<feature type="transmembrane region" description="Helical" evidence="18">
    <location>
        <begin position="202"/>
        <end position="223"/>
    </location>
</feature>
<dbReference type="PANTHER" id="PTHR46552:SF1">
    <property type="entry name" value="NADH-UBIQUINONE OXIDOREDUCTASE CHAIN 2"/>
    <property type="match status" value="1"/>
</dbReference>
<feature type="transmembrane region" description="Helical" evidence="18">
    <location>
        <begin position="6"/>
        <end position="26"/>
    </location>
</feature>
<evidence type="ECO:0000256" key="17">
    <source>
        <dbReference type="ARBA" id="ARBA00049551"/>
    </source>
</evidence>
<dbReference type="AlphaFoldDB" id="H6BHU8"/>
<comment type="catalytic activity">
    <reaction evidence="17">
        <text>a ubiquinone + NADH + 5 H(+)(in) = a ubiquinol + NAD(+) + 4 H(+)(out)</text>
        <dbReference type="Rhea" id="RHEA:29091"/>
        <dbReference type="Rhea" id="RHEA-COMP:9565"/>
        <dbReference type="Rhea" id="RHEA-COMP:9566"/>
        <dbReference type="ChEBI" id="CHEBI:15378"/>
        <dbReference type="ChEBI" id="CHEBI:16389"/>
        <dbReference type="ChEBI" id="CHEBI:17976"/>
        <dbReference type="ChEBI" id="CHEBI:57540"/>
        <dbReference type="ChEBI" id="CHEBI:57945"/>
        <dbReference type="EC" id="7.1.1.2"/>
    </reaction>
</comment>
<evidence type="ECO:0000256" key="11">
    <source>
        <dbReference type="ARBA" id="ARBA00022989"/>
    </source>
</evidence>
<evidence type="ECO:0000256" key="9">
    <source>
        <dbReference type="ARBA" id="ARBA00022967"/>
    </source>
</evidence>
<evidence type="ECO:0000256" key="10">
    <source>
        <dbReference type="ARBA" id="ARBA00022982"/>
    </source>
</evidence>
<evidence type="ECO:0000256" key="14">
    <source>
        <dbReference type="ARBA" id="ARBA00023128"/>
    </source>
</evidence>
<reference evidence="20" key="1">
    <citation type="journal article" date="2012" name="Gene">
        <title>Comparative studies of the complete mitochondrial genomes of four Paphia clams and reconsideration of subgenus Neotapes (Bivalvia: Veneridae).</title>
        <authorList>
            <person name="Xu X."/>
            <person name="Wu X."/>
            <person name="Yu Z."/>
        </authorList>
    </citation>
    <scope>NUCLEOTIDE SEQUENCE</scope>
    <source>
        <tissue evidence="20">Adductor muscle</tissue>
    </source>
</reference>
<accession>H6BHU8</accession>
<keyword evidence="14 20" id="KW-0496">Mitochondrion</keyword>
<evidence type="ECO:0000256" key="6">
    <source>
        <dbReference type="ARBA" id="ARBA00022660"/>
    </source>
</evidence>
<keyword evidence="11 18" id="KW-1133">Transmembrane helix</keyword>
<evidence type="ECO:0000256" key="2">
    <source>
        <dbReference type="ARBA" id="ARBA00007012"/>
    </source>
</evidence>
<keyword evidence="8" id="KW-0999">Mitochondrion inner membrane</keyword>
<keyword evidence="13" id="KW-0830">Ubiquinone</keyword>
<organism evidence="20">
    <name type="scientific">Paratapes undulatus</name>
    <name type="common">undulate venus clam</name>
    <dbReference type="NCBI Taxonomy" id="2602928"/>
    <lineage>
        <taxon>Eukaryota</taxon>
        <taxon>Metazoa</taxon>
        <taxon>Spiralia</taxon>
        <taxon>Lophotrochozoa</taxon>
        <taxon>Mollusca</taxon>
        <taxon>Bivalvia</taxon>
        <taxon>Autobranchia</taxon>
        <taxon>Heteroconchia</taxon>
        <taxon>Euheterodonta</taxon>
        <taxon>Imparidentia</taxon>
        <taxon>Neoheterodontei</taxon>
        <taxon>Venerida</taxon>
        <taxon>Veneroidea</taxon>
        <taxon>Veneridae</taxon>
        <taxon>Paratapes</taxon>
    </lineage>
</organism>
<evidence type="ECO:0000256" key="8">
    <source>
        <dbReference type="ARBA" id="ARBA00022792"/>
    </source>
</evidence>
<evidence type="ECO:0000256" key="7">
    <source>
        <dbReference type="ARBA" id="ARBA00022692"/>
    </source>
</evidence>
<name>H6BHU8_9BIVA</name>
<feature type="transmembrane region" description="Helical" evidence="18">
    <location>
        <begin position="309"/>
        <end position="331"/>
    </location>
</feature>
<keyword evidence="6" id="KW-0679">Respiratory chain</keyword>
<keyword evidence="7 18" id="KW-0812">Transmembrane</keyword>
<keyword evidence="10" id="KW-0249">Electron transport</keyword>
<protein>
    <recommendedName>
        <fullName evidence="4">NADH-ubiquinone oxidoreductase chain 2</fullName>
        <ecNumber evidence="3">7.1.1.2</ecNumber>
    </recommendedName>
    <alternativeName>
        <fullName evidence="16">NADH dehydrogenase subunit 2</fullName>
    </alternativeName>
</protein>
<feature type="transmembrane region" description="Helical" evidence="18">
    <location>
        <begin position="91"/>
        <end position="111"/>
    </location>
</feature>
<evidence type="ECO:0000256" key="18">
    <source>
        <dbReference type="SAM" id="Phobius"/>
    </source>
</evidence>
<dbReference type="PANTHER" id="PTHR46552">
    <property type="entry name" value="NADH-UBIQUINONE OXIDOREDUCTASE CHAIN 2"/>
    <property type="match status" value="1"/>
</dbReference>
<dbReference type="InterPro" id="IPR001750">
    <property type="entry name" value="ND/Mrp_TM"/>
</dbReference>
<comment type="similarity">
    <text evidence="2">Belongs to the complex I subunit 2 family.</text>
</comment>
<dbReference type="GO" id="GO:0005743">
    <property type="term" value="C:mitochondrial inner membrane"/>
    <property type="evidence" value="ECO:0007669"/>
    <property type="project" value="UniProtKB-SubCell"/>
</dbReference>
<evidence type="ECO:0000256" key="13">
    <source>
        <dbReference type="ARBA" id="ARBA00023075"/>
    </source>
</evidence>
<evidence type="ECO:0000256" key="5">
    <source>
        <dbReference type="ARBA" id="ARBA00022448"/>
    </source>
</evidence>
<evidence type="ECO:0000256" key="4">
    <source>
        <dbReference type="ARBA" id="ARBA00021008"/>
    </source>
</evidence>
<dbReference type="EC" id="7.1.1.2" evidence="3"/>
<dbReference type="EMBL" id="JF969278">
    <property type="protein sequence ID" value="AEH99639.1"/>
    <property type="molecule type" value="Genomic_DNA"/>
</dbReference>
<feature type="transmembrane region" description="Helical" evidence="18">
    <location>
        <begin position="274"/>
        <end position="297"/>
    </location>
</feature>
<evidence type="ECO:0000256" key="3">
    <source>
        <dbReference type="ARBA" id="ARBA00012944"/>
    </source>
</evidence>
<evidence type="ECO:0000256" key="1">
    <source>
        <dbReference type="ARBA" id="ARBA00004448"/>
    </source>
</evidence>
<gene>
    <name evidence="20" type="primary">nad2</name>
</gene>
<keyword evidence="9" id="KW-1278">Translocase</keyword>
<feature type="domain" description="NADH:quinone oxidoreductase/Mrp antiporter transmembrane" evidence="19">
    <location>
        <begin position="55"/>
        <end position="282"/>
    </location>
</feature>
<dbReference type="Pfam" id="PF00361">
    <property type="entry name" value="Proton_antipo_M"/>
    <property type="match status" value="1"/>
</dbReference>
<proteinExistence type="inferred from homology"/>
<keyword evidence="5" id="KW-0813">Transport</keyword>
<evidence type="ECO:0000256" key="16">
    <source>
        <dbReference type="ARBA" id="ARBA00031028"/>
    </source>
</evidence>
<geneLocation type="mitochondrion" evidence="20"/>
<comment type="subcellular location">
    <subcellularLocation>
        <location evidence="1">Mitochondrion inner membrane</location>
        <topology evidence="1">Multi-pass membrane protein</topology>
    </subcellularLocation>
</comment>
<sequence length="333" mass="36435">MFGIVGSMASISSLLFSVVGVVISFLSLSSLGVWVGMELSFLSVLCFASGSSVDETESIMKYYVVQVLGSCICAMGFLFSVNFLEAVLGQFLILVGMLVKLGVFPFHFWVAPVVGKLSWAGCASILLLQKLVPLWVLSNYIVLFKDLSRVEFLCCMTSLVGCLGGLNVLNYRVLLGFSSIQNLGPLILLCCCYEFGLWMYILIYFISTSFLMSSLWQLGIYSFQDMMKSGGIEDLWWVSLYFLSSAGLPPFLGCALKVVLLGGCWGFMPIGTGFCVMTSCISLVFYLSVVLSMVVFWGKSSSFFLKGKYSFLSVVSLLVNLVGGFIVFLVVSL</sequence>
<dbReference type="GO" id="GO:0008137">
    <property type="term" value="F:NADH dehydrogenase (ubiquinone) activity"/>
    <property type="evidence" value="ECO:0007669"/>
    <property type="project" value="UniProtKB-EC"/>
</dbReference>
<feature type="transmembrane region" description="Helical" evidence="18">
    <location>
        <begin position="235"/>
        <end position="262"/>
    </location>
</feature>
<evidence type="ECO:0000256" key="15">
    <source>
        <dbReference type="ARBA" id="ARBA00023136"/>
    </source>
</evidence>
<keyword evidence="12" id="KW-0520">NAD</keyword>
<evidence type="ECO:0000259" key="19">
    <source>
        <dbReference type="Pfam" id="PF00361"/>
    </source>
</evidence>
<feature type="transmembrane region" description="Helical" evidence="18">
    <location>
        <begin position="150"/>
        <end position="169"/>
    </location>
</feature>
<feature type="transmembrane region" description="Helical" evidence="18">
    <location>
        <begin position="117"/>
        <end position="138"/>
    </location>
</feature>
<dbReference type="InterPro" id="IPR050175">
    <property type="entry name" value="Complex_I_Subunit_2"/>
</dbReference>
<evidence type="ECO:0000256" key="12">
    <source>
        <dbReference type="ARBA" id="ARBA00023027"/>
    </source>
</evidence>